<comment type="caution">
    <text evidence="1">The sequence shown here is derived from an EMBL/GenBank/DDBJ whole genome shotgun (WGS) entry which is preliminary data.</text>
</comment>
<dbReference type="EMBL" id="SRRZ01000049">
    <property type="protein sequence ID" value="NQE35203.1"/>
    <property type="molecule type" value="Genomic_DNA"/>
</dbReference>
<protein>
    <submittedName>
        <fullName evidence="1">Uncharacterized protein</fullName>
    </submittedName>
</protein>
<dbReference type="RefSeq" id="WP_172188412.1">
    <property type="nucleotide sequence ID" value="NZ_CAWPPK010000262.1"/>
</dbReference>
<name>A0ABX2D018_9CYAN</name>
<keyword evidence="2" id="KW-1185">Reference proteome</keyword>
<proteinExistence type="predicted"/>
<accession>A0ABX2D018</accession>
<evidence type="ECO:0000313" key="2">
    <source>
        <dbReference type="Proteomes" id="UP000702425"/>
    </source>
</evidence>
<evidence type="ECO:0000313" key="1">
    <source>
        <dbReference type="EMBL" id="NQE35203.1"/>
    </source>
</evidence>
<dbReference type="Proteomes" id="UP000702425">
    <property type="component" value="Unassembled WGS sequence"/>
</dbReference>
<reference evidence="1 2" key="1">
    <citation type="journal article" date="2020" name="Sci. Rep.">
        <title>A novel cyanobacterial geosmin producer, revising GeoA distribution and dispersion patterns in Bacteria.</title>
        <authorList>
            <person name="Churro C."/>
            <person name="Semedo-Aguiar A.P."/>
            <person name="Silva A.D."/>
            <person name="Pereira-Leal J.B."/>
            <person name="Leite R.B."/>
        </authorList>
    </citation>
    <scope>NUCLEOTIDE SEQUENCE [LARGE SCALE GENOMIC DNA]</scope>
    <source>
        <strain evidence="1 2">IPMA8</strain>
    </source>
</reference>
<sequence>MATVTAGTGATVNATTIEGQLWQLSHLINSAEKGLTPQRLNMTKSDEFILEGDFTIPGQVVYNASTGTFSDSAVPYLSTLTFTAGSPVGTIKSTTLSQYFIDVVNYIIHWQNQPTTKNPNNLTNCTLSFDYNSLEYAGTIVLPYTSTMGANGSIIETATEWLTT</sequence>
<gene>
    <name evidence="1" type="ORF">E5S67_02933</name>
</gene>
<organism evidence="1 2">
    <name type="scientific">Microcoleus asticus IPMA8</name>
    <dbReference type="NCBI Taxonomy" id="2563858"/>
    <lineage>
        <taxon>Bacteria</taxon>
        <taxon>Bacillati</taxon>
        <taxon>Cyanobacteriota</taxon>
        <taxon>Cyanophyceae</taxon>
        <taxon>Oscillatoriophycideae</taxon>
        <taxon>Oscillatoriales</taxon>
        <taxon>Microcoleaceae</taxon>
        <taxon>Microcoleus</taxon>
        <taxon>Microcoleus asticus</taxon>
    </lineage>
</organism>